<reference evidence="4" key="1">
    <citation type="journal article" date="2019" name="Int. J. Syst. Evol. Microbiol.">
        <title>The Global Catalogue of Microorganisms (GCM) 10K type strain sequencing project: providing services to taxonomists for standard genome sequencing and annotation.</title>
        <authorList>
            <consortium name="The Broad Institute Genomics Platform"/>
            <consortium name="The Broad Institute Genome Sequencing Center for Infectious Disease"/>
            <person name="Wu L."/>
            <person name="Ma J."/>
        </authorList>
    </citation>
    <scope>NUCLEOTIDE SEQUENCE [LARGE SCALE GENOMIC DNA]</scope>
    <source>
        <strain evidence="4">CGMCC 1.8860</strain>
    </source>
</reference>
<dbReference type="Gene3D" id="1.10.3210.10">
    <property type="entry name" value="Hypothetical protein af1432"/>
    <property type="match status" value="1"/>
</dbReference>
<protein>
    <recommendedName>
        <fullName evidence="5">Serine/threonine protein kinase</fullName>
    </recommendedName>
</protein>
<evidence type="ECO:0008006" key="5">
    <source>
        <dbReference type="Google" id="ProtNLM"/>
    </source>
</evidence>
<accession>A0ABQ2PGP0</accession>
<dbReference type="Gene3D" id="3.30.450.40">
    <property type="match status" value="1"/>
</dbReference>
<keyword evidence="4" id="KW-1185">Reference proteome</keyword>
<dbReference type="Gene3D" id="1.10.510.10">
    <property type="entry name" value="Transferase(Phosphotransferase) domain 1"/>
    <property type="match status" value="1"/>
</dbReference>
<dbReference type="InterPro" id="IPR052340">
    <property type="entry name" value="RNase_Y/CdgJ"/>
</dbReference>
<dbReference type="Pfam" id="PF08668">
    <property type="entry name" value="HDOD"/>
    <property type="match status" value="1"/>
</dbReference>
<organism evidence="3 4">
    <name type="scientific">Silvimonas amylolytica</name>
    <dbReference type="NCBI Taxonomy" id="449663"/>
    <lineage>
        <taxon>Bacteria</taxon>
        <taxon>Pseudomonadati</taxon>
        <taxon>Pseudomonadota</taxon>
        <taxon>Betaproteobacteria</taxon>
        <taxon>Neisseriales</taxon>
        <taxon>Chitinibacteraceae</taxon>
        <taxon>Silvimonas</taxon>
    </lineage>
</organism>
<proteinExistence type="predicted"/>
<evidence type="ECO:0000313" key="3">
    <source>
        <dbReference type="EMBL" id="GGP24468.1"/>
    </source>
</evidence>
<dbReference type="PANTHER" id="PTHR33525:SF4">
    <property type="entry name" value="CYCLIC DI-GMP PHOSPHODIESTERASE CDGJ"/>
    <property type="match status" value="1"/>
</dbReference>
<sequence>MPATFKNRFQLLRILGEGQQGRIWLAHDTQAGRDVAVRLGVKGDEDAVGFQHPGLVTLLEQVEAEDQPALVYEYVQGTRLEGQYFTVSTAVDLLIDLLDALAALHTAGLIHGHINAHNVVMDAQHRPRLMDVGNSRGSAQGDLQAAGQLFYTMLTERPAPGMSVQAVKRVELDGVLEQLFASTQQVKPPAADALRDALREWRGDHNTAATEATTGTLDFLLRRMRHTSDFPALSQAISAINKINQGDSERLQVLSSVILNDFSLVNKLLRIVNSASYGQYGGTISTISRAIVILGFDTIRNLATTLLLFEHMNSKSHAAQLREGVLQAFYGGLLARQIALECGSREAEESLICGMFSHLGRLLTIYYFPEEFREISRRIFSGVSEESAVIAVLGLSWDELGMGVARSWLFPDRIINAMRPLPEGMVREPSSPNERLRVYANLSARLVPLVGQSPAKLAEPTRLFAPATSLDVRDIQRIMKAAAAALQGYLAAIGVDPRSSVFLQTLLREGSESQHQDTLEDLVLTTSPQTGSDPASVLSAGVQDITQSLVSNFNLNDVLRMILEAMYRGIGFDRVLFCTRDAKKPLVVARFGFGGDIGTIAPLFQVDLAGGKSDVFQAALERNLDVLIEDVDAPNIALHVPAWYRQQIGAGTFVLFPIKVGERMLGFFYGDKQDAGSLKIEANALNLLKTLRNQAVLAIRTRQ</sequence>
<comment type="caution">
    <text evidence="3">The sequence shown here is derived from an EMBL/GenBank/DDBJ whole genome shotgun (WGS) entry which is preliminary data.</text>
</comment>
<dbReference type="RefSeq" id="WP_188687968.1">
    <property type="nucleotide sequence ID" value="NZ_BMLY01000001.1"/>
</dbReference>
<dbReference type="PROSITE" id="PS50011">
    <property type="entry name" value="PROTEIN_KINASE_DOM"/>
    <property type="match status" value="1"/>
</dbReference>
<evidence type="ECO:0000313" key="4">
    <source>
        <dbReference type="Proteomes" id="UP000621859"/>
    </source>
</evidence>
<dbReference type="Pfam" id="PF00069">
    <property type="entry name" value="Pkinase"/>
    <property type="match status" value="1"/>
</dbReference>
<evidence type="ECO:0000259" key="2">
    <source>
        <dbReference type="PROSITE" id="PS51833"/>
    </source>
</evidence>
<dbReference type="InterPro" id="IPR029016">
    <property type="entry name" value="GAF-like_dom_sf"/>
</dbReference>
<dbReference type="Proteomes" id="UP000621859">
    <property type="component" value="Unassembled WGS sequence"/>
</dbReference>
<dbReference type="InterPro" id="IPR011009">
    <property type="entry name" value="Kinase-like_dom_sf"/>
</dbReference>
<feature type="domain" description="HDOD" evidence="2">
    <location>
        <begin position="230"/>
        <end position="424"/>
    </location>
</feature>
<dbReference type="PANTHER" id="PTHR33525">
    <property type="match status" value="1"/>
</dbReference>
<evidence type="ECO:0000259" key="1">
    <source>
        <dbReference type="PROSITE" id="PS50011"/>
    </source>
</evidence>
<dbReference type="PROSITE" id="PS51833">
    <property type="entry name" value="HDOD"/>
    <property type="match status" value="1"/>
</dbReference>
<gene>
    <name evidence="3" type="ORF">GCM10010971_02870</name>
</gene>
<dbReference type="SUPFAM" id="SSF109604">
    <property type="entry name" value="HD-domain/PDEase-like"/>
    <property type="match status" value="1"/>
</dbReference>
<feature type="domain" description="Protein kinase" evidence="1">
    <location>
        <begin position="9"/>
        <end position="330"/>
    </location>
</feature>
<dbReference type="SUPFAM" id="SSF56112">
    <property type="entry name" value="Protein kinase-like (PK-like)"/>
    <property type="match status" value="1"/>
</dbReference>
<dbReference type="InterPro" id="IPR000719">
    <property type="entry name" value="Prot_kinase_dom"/>
</dbReference>
<dbReference type="Gene3D" id="3.30.200.20">
    <property type="entry name" value="Phosphorylase Kinase, domain 1"/>
    <property type="match status" value="1"/>
</dbReference>
<name>A0ABQ2PGP0_9NEIS</name>
<dbReference type="InterPro" id="IPR013976">
    <property type="entry name" value="HDOD"/>
</dbReference>
<dbReference type="SUPFAM" id="SSF55781">
    <property type="entry name" value="GAF domain-like"/>
    <property type="match status" value="1"/>
</dbReference>
<dbReference type="EMBL" id="BMLY01000001">
    <property type="protein sequence ID" value="GGP24468.1"/>
    <property type="molecule type" value="Genomic_DNA"/>
</dbReference>
<dbReference type="SMART" id="SM00220">
    <property type="entry name" value="S_TKc"/>
    <property type="match status" value="1"/>
</dbReference>